<dbReference type="InterPro" id="IPR045004">
    <property type="entry name" value="ECH_dom"/>
</dbReference>
<evidence type="ECO:0000313" key="2">
    <source>
        <dbReference type="EMBL" id="TQD71667.1"/>
    </source>
</evidence>
<evidence type="ECO:0000259" key="1">
    <source>
        <dbReference type="Pfam" id="PF16113"/>
    </source>
</evidence>
<dbReference type="Gene3D" id="3.90.226.10">
    <property type="entry name" value="2-enoyl-CoA Hydratase, Chain A, domain 1"/>
    <property type="match status" value="1"/>
</dbReference>
<accession>A0A540KBP5</accession>
<dbReference type="EMBL" id="VIEB01001513">
    <property type="protein sequence ID" value="TQD71667.1"/>
    <property type="molecule type" value="Genomic_DNA"/>
</dbReference>
<proteinExistence type="predicted"/>
<name>A0A540KBP5_MALBA</name>
<reference evidence="2 3" key="1">
    <citation type="journal article" date="2019" name="G3 (Bethesda)">
        <title>Sequencing of a Wild Apple (Malus baccata) Genome Unravels the Differences Between Cultivated and Wild Apple Species Regarding Disease Resistance and Cold Tolerance.</title>
        <authorList>
            <person name="Chen X."/>
        </authorList>
    </citation>
    <scope>NUCLEOTIDE SEQUENCE [LARGE SCALE GENOMIC DNA]</scope>
    <source>
        <strain evidence="3">cv. Shandingzi</strain>
        <tissue evidence="2">Leaves</tissue>
    </source>
</reference>
<evidence type="ECO:0000313" key="3">
    <source>
        <dbReference type="Proteomes" id="UP000315295"/>
    </source>
</evidence>
<gene>
    <name evidence="2" type="ORF">C1H46_042799</name>
</gene>
<dbReference type="Pfam" id="PF16113">
    <property type="entry name" value="ECH_2"/>
    <property type="match status" value="1"/>
</dbReference>
<dbReference type="Proteomes" id="UP000315295">
    <property type="component" value="Unassembled WGS sequence"/>
</dbReference>
<comment type="caution">
    <text evidence="2">The sequence shown here is derived from an EMBL/GenBank/DDBJ whole genome shotgun (WGS) entry which is preliminary data.</text>
</comment>
<protein>
    <recommendedName>
        <fullName evidence="1">Enoyl-CoA hydratase/isomerase domain-containing protein</fullName>
    </recommendedName>
</protein>
<feature type="domain" description="Enoyl-CoA hydratase/isomerase" evidence="1">
    <location>
        <begin position="2"/>
        <end position="34"/>
    </location>
</feature>
<organism evidence="2 3">
    <name type="scientific">Malus baccata</name>
    <name type="common">Siberian crab apple</name>
    <name type="synonym">Pyrus baccata</name>
    <dbReference type="NCBI Taxonomy" id="106549"/>
    <lineage>
        <taxon>Eukaryota</taxon>
        <taxon>Viridiplantae</taxon>
        <taxon>Streptophyta</taxon>
        <taxon>Embryophyta</taxon>
        <taxon>Tracheophyta</taxon>
        <taxon>Spermatophyta</taxon>
        <taxon>Magnoliopsida</taxon>
        <taxon>eudicotyledons</taxon>
        <taxon>Gunneridae</taxon>
        <taxon>Pentapetalae</taxon>
        <taxon>rosids</taxon>
        <taxon>fabids</taxon>
        <taxon>Rosales</taxon>
        <taxon>Rosaceae</taxon>
        <taxon>Amygdaloideae</taxon>
        <taxon>Maleae</taxon>
        <taxon>Malus</taxon>
    </lineage>
</organism>
<dbReference type="AlphaFoldDB" id="A0A540KBP5"/>
<sequence>MKGIRALTIDKDNAPKWNPPSLDNVVDKKLDLVFQPFEEDLELQIKEQEENRWDGKYENSAYASLKVTE</sequence>
<keyword evidence="3" id="KW-1185">Reference proteome</keyword>